<accession>A0A3S9MXF3</accession>
<protein>
    <submittedName>
        <fullName evidence="2">DUF4136 domain-containing protein</fullName>
    </submittedName>
</protein>
<dbReference type="KEGG" id="noj:EJ995_06085"/>
<dbReference type="Gene3D" id="3.30.160.670">
    <property type="match status" value="1"/>
</dbReference>
<sequence length="176" mass="19977">MKKTLLLMAIITAMVSCQTVRVSQDYAIGTDFNQYKTYAYFKQGVDEANISELDKKRILRAIDAEMGAKGFTKSENPDLLVSIFTDTQERVDVYNNWGWNFGYGWGWGGFGFGGPFGNNVSRTTEGVLYIDLIDANDKELIWQGIGQAPLKTEPREKVERTNEIVREILMQFPPNK</sequence>
<dbReference type="Proteomes" id="UP000279600">
    <property type="component" value="Chromosome"/>
</dbReference>
<evidence type="ECO:0000259" key="1">
    <source>
        <dbReference type="Pfam" id="PF13590"/>
    </source>
</evidence>
<dbReference type="EMBL" id="CP034549">
    <property type="protein sequence ID" value="AZQ43818.1"/>
    <property type="molecule type" value="Genomic_DNA"/>
</dbReference>
<dbReference type="InterPro" id="IPR025411">
    <property type="entry name" value="DUF4136"/>
</dbReference>
<dbReference type="PROSITE" id="PS51257">
    <property type="entry name" value="PROKAR_LIPOPROTEIN"/>
    <property type="match status" value="1"/>
</dbReference>
<keyword evidence="3" id="KW-1185">Reference proteome</keyword>
<proteinExistence type="predicted"/>
<dbReference type="RefSeq" id="WP_126446638.1">
    <property type="nucleotide sequence ID" value="NZ_CP034549.1"/>
</dbReference>
<evidence type="ECO:0000313" key="3">
    <source>
        <dbReference type="Proteomes" id="UP000279600"/>
    </source>
</evidence>
<dbReference type="OrthoDB" id="5432251at2"/>
<feature type="domain" description="DUF4136" evidence="1">
    <location>
        <begin position="22"/>
        <end position="174"/>
    </location>
</feature>
<dbReference type="Pfam" id="PF13590">
    <property type="entry name" value="DUF4136"/>
    <property type="match status" value="1"/>
</dbReference>
<reference evidence="2 3" key="1">
    <citation type="submission" date="2018-12" db="EMBL/GenBank/DDBJ databases">
        <title>Complete genome of Nonlabens sp. MJ115.</title>
        <authorList>
            <person name="Choi H.S."/>
            <person name="Jung J."/>
        </authorList>
    </citation>
    <scope>NUCLEOTIDE SEQUENCE [LARGE SCALE GENOMIC DNA]</scope>
    <source>
        <strain evidence="2 3">MJ115</strain>
    </source>
</reference>
<organism evidence="2 3">
    <name type="scientific">Nonlabens ponticola</name>
    <dbReference type="NCBI Taxonomy" id="2496866"/>
    <lineage>
        <taxon>Bacteria</taxon>
        <taxon>Pseudomonadati</taxon>
        <taxon>Bacteroidota</taxon>
        <taxon>Flavobacteriia</taxon>
        <taxon>Flavobacteriales</taxon>
        <taxon>Flavobacteriaceae</taxon>
        <taxon>Nonlabens</taxon>
    </lineage>
</organism>
<dbReference type="AlphaFoldDB" id="A0A3S9MXF3"/>
<gene>
    <name evidence="2" type="ORF">EJ995_06085</name>
</gene>
<name>A0A3S9MXF3_9FLAO</name>
<evidence type="ECO:0000313" key="2">
    <source>
        <dbReference type="EMBL" id="AZQ43818.1"/>
    </source>
</evidence>